<dbReference type="AlphaFoldDB" id="A0A916J1R9"/>
<dbReference type="PANTHER" id="PTHR35177:SF2">
    <property type="entry name" value="HYDROGENASE MATURATION FACTOR HYBG"/>
    <property type="match status" value="1"/>
</dbReference>
<gene>
    <name evidence="2" type="primary">hypC</name>
    <name evidence="2" type="ORF">GTOL_10966</name>
</gene>
<evidence type="ECO:0000256" key="1">
    <source>
        <dbReference type="ARBA" id="ARBA00006018"/>
    </source>
</evidence>
<protein>
    <submittedName>
        <fullName evidence="2">Hydrogenase maturation factor HypC</fullName>
    </submittedName>
</protein>
<comment type="caution">
    <text evidence="2">The sequence shown here is derived from an EMBL/GenBank/DDBJ whole genome shotgun (WGS) entry which is preliminary data.</text>
</comment>
<dbReference type="PANTHER" id="PTHR35177">
    <property type="entry name" value="HYDROGENASE MATURATION FACTOR HYBG"/>
    <property type="match status" value="1"/>
</dbReference>
<reference evidence="2" key="1">
    <citation type="submission" date="2021-04" db="EMBL/GenBank/DDBJ databases">
        <authorList>
            <person name="Hornung B."/>
        </authorList>
    </citation>
    <scope>NUCLEOTIDE SEQUENCE</scope>
    <source>
        <strain evidence="2">G5G6</strain>
    </source>
</reference>
<dbReference type="SUPFAM" id="SSF159127">
    <property type="entry name" value="HupF/HypC-like"/>
    <property type="match status" value="1"/>
</dbReference>
<evidence type="ECO:0000313" key="2">
    <source>
        <dbReference type="EMBL" id="CAG4883084.1"/>
    </source>
</evidence>
<comment type="similarity">
    <text evidence="1">Belongs to the HupF/HypC family.</text>
</comment>
<keyword evidence="3" id="KW-1185">Reference proteome</keyword>
<dbReference type="GO" id="GO:1902670">
    <property type="term" value="F:carbon dioxide binding"/>
    <property type="evidence" value="ECO:0007669"/>
    <property type="project" value="TreeGrafter"/>
</dbReference>
<dbReference type="Proteomes" id="UP000742786">
    <property type="component" value="Unassembled WGS sequence"/>
</dbReference>
<name>A0A916J1R9_9PROT</name>
<proteinExistence type="inferred from homology"/>
<dbReference type="EMBL" id="CAJQUM010000001">
    <property type="protein sequence ID" value="CAG4883084.1"/>
    <property type="molecule type" value="Genomic_DNA"/>
</dbReference>
<dbReference type="PRINTS" id="PR00445">
    <property type="entry name" value="HUPFHYPC"/>
</dbReference>
<dbReference type="Pfam" id="PF01455">
    <property type="entry name" value="HupF_HypC"/>
    <property type="match status" value="1"/>
</dbReference>
<dbReference type="InterPro" id="IPR001109">
    <property type="entry name" value="Hydrogenase_HupF/HypC"/>
</dbReference>
<accession>A0A916J1R9</accession>
<dbReference type="GO" id="GO:0005506">
    <property type="term" value="F:iron ion binding"/>
    <property type="evidence" value="ECO:0007669"/>
    <property type="project" value="TreeGrafter"/>
</dbReference>
<organism evidence="2 3">
    <name type="scientific">Georgfuchsia toluolica</name>
    <dbReference type="NCBI Taxonomy" id="424218"/>
    <lineage>
        <taxon>Bacteria</taxon>
        <taxon>Pseudomonadati</taxon>
        <taxon>Pseudomonadota</taxon>
        <taxon>Betaproteobacteria</taxon>
        <taxon>Nitrosomonadales</taxon>
        <taxon>Sterolibacteriaceae</taxon>
        <taxon>Georgfuchsia</taxon>
    </lineage>
</organism>
<evidence type="ECO:0000313" key="3">
    <source>
        <dbReference type="Proteomes" id="UP000742786"/>
    </source>
</evidence>
<sequence length="81" mass="8716">MCMAVPSRIVALDGVMATVESYGCQRQVSLMLLDEEVSIGDYLLVRAGGLAFERIEAEQALQALALMDEIAATDGGDVHTW</sequence>
<dbReference type="Gene3D" id="2.30.30.140">
    <property type="match status" value="1"/>
</dbReference>
<dbReference type="NCBIfam" id="TIGR00074">
    <property type="entry name" value="hypC_hupF"/>
    <property type="match status" value="1"/>
</dbReference>
<dbReference type="GO" id="GO:0051604">
    <property type="term" value="P:protein maturation"/>
    <property type="evidence" value="ECO:0007669"/>
    <property type="project" value="TreeGrafter"/>
</dbReference>